<dbReference type="InterPro" id="IPR015300">
    <property type="entry name" value="DNA-bd_pseudobarrel_sf"/>
</dbReference>
<evidence type="ECO:0000313" key="7">
    <source>
        <dbReference type="EMBL" id="PRQ49333.1"/>
    </source>
</evidence>
<dbReference type="AlphaFoldDB" id="A0A2P6RSD2"/>
<feature type="domain" description="TF-B3" evidence="6">
    <location>
        <begin position="142"/>
        <end position="246"/>
    </location>
</feature>
<keyword evidence="3" id="KW-0238">DNA-binding</keyword>
<dbReference type="PANTHER" id="PTHR31541">
    <property type="entry name" value="B3 DOMAIN PLANT PROTEIN-RELATED"/>
    <property type="match status" value="1"/>
</dbReference>
<evidence type="ECO:0000256" key="3">
    <source>
        <dbReference type="ARBA" id="ARBA00023125"/>
    </source>
</evidence>
<name>A0A2P6RSD2_ROSCH</name>
<dbReference type="Gene3D" id="2.40.330.10">
    <property type="entry name" value="DNA-binding pseudobarrel domain"/>
    <property type="match status" value="1"/>
</dbReference>
<reference evidence="7 8" key="1">
    <citation type="journal article" date="2018" name="Nat. Genet.">
        <title>The Rosa genome provides new insights in the design of modern roses.</title>
        <authorList>
            <person name="Bendahmane M."/>
        </authorList>
    </citation>
    <scope>NUCLEOTIDE SEQUENCE [LARGE SCALE GENOMIC DNA]</scope>
    <source>
        <strain evidence="8">cv. Old Blush</strain>
    </source>
</reference>
<keyword evidence="8" id="KW-1185">Reference proteome</keyword>
<protein>
    <submittedName>
        <fullName evidence="7">Putative transcription factor B3-Domain family</fullName>
    </submittedName>
</protein>
<gene>
    <name evidence="7" type="ORF">RchiOBHm_Chr2g0120751</name>
</gene>
<keyword evidence="5" id="KW-0539">Nucleus</keyword>
<dbReference type="PANTHER" id="PTHR31541:SF28">
    <property type="entry name" value="TF-B3 DOMAIN-CONTAINING PROTEIN"/>
    <property type="match status" value="1"/>
</dbReference>
<dbReference type="STRING" id="74649.A0A2P6RSD2"/>
<sequence length="265" mass="30578">MSLGKSSRAPMTSLTDEKDIKAAFSLCFMKHVVLDSEKEIQKLEDTKRKSVGHIRVYPNPETKPRALQIEKQEEDNVNVAQGLSRTQQLQQGPKRKAVHTEEQEAMNEAKPQQGLFYGDYTPPNLPPVPSLHKLIEICSEPFEKQLTCSDVRDDQSRLAMSKEDVQKHLMPLLNESEDLNEGIDVTTYDLAGKEYPMKFKTWVSKIHVLTGGWKAFCRDHQLVQTQHFVTVWMFRNIATGNLCFVIEVRRLPVFETIKRRRIRQN</sequence>
<dbReference type="Gramene" id="PRQ49333">
    <property type="protein sequence ID" value="PRQ49333"/>
    <property type="gene ID" value="RchiOBHm_Chr2g0120751"/>
</dbReference>
<dbReference type="EMBL" id="PDCK01000040">
    <property type="protein sequence ID" value="PRQ49333.1"/>
    <property type="molecule type" value="Genomic_DNA"/>
</dbReference>
<dbReference type="OMA" id="FRHAKNG"/>
<evidence type="ECO:0000313" key="8">
    <source>
        <dbReference type="Proteomes" id="UP000238479"/>
    </source>
</evidence>
<dbReference type="InterPro" id="IPR005508">
    <property type="entry name" value="At2g31720-like"/>
</dbReference>
<keyword evidence="2" id="KW-0805">Transcription regulation</keyword>
<accession>A0A2P6RSD2</accession>
<dbReference type="SUPFAM" id="SSF101936">
    <property type="entry name" value="DNA-binding pseudobarrel domain"/>
    <property type="match status" value="1"/>
</dbReference>
<dbReference type="Proteomes" id="UP000238479">
    <property type="component" value="Chromosome 2"/>
</dbReference>
<dbReference type="GO" id="GO:0003677">
    <property type="term" value="F:DNA binding"/>
    <property type="evidence" value="ECO:0007669"/>
    <property type="project" value="UniProtKB-KW"/>
</dbReference>
<dbReference type="InterPro" id="IPR003340">
    <property type="entry name" value="B3_DNA-bd"/>
</dbReference>
<evidence type="ECO:0000259" key="6">
    <source>
        <dbReference type="SMART" id="SM01019"/>
    </source>
</evidence>
<dbReference type="Pfam" id="PF02362">
    <property type="entry name" value="B3"/>
    <property type="match status" value="1"/>
</dbReference>
<dbReference type="CDD" id="cd10017">
    <property type="entry name" value="B3_DNA"/>
    <property type="match status" value="1"/>
</dbReference>
<dbReference type="GO" id="GO:0005634">
    <property type="term" value="C:nucleus"/>
    <property type="evidence" value="ECO:0007669"/>
    <property type="project" value="UniProtKB-SubCell"/>
</dbReference>
<evidence type="ECO:0000256" key="1">
    <source>
        <dbReference type="ARBA" id="ARBA00004123"/>
    </source>
</evidence>
<proteinExistence type="predicted"/>
<evidence type="ECO:0000256" key="4">
    <source>
        <dbReference type="ARBA" id="ARBA00023163"/>
    </source>
</evidence>
<comment type="subcellular location">
    <subcellularLocation>
        <location evidence="1">Nucleus</location>
    </subcellularLocation>
</comment>
<dbReference type="SMART" id="SM01019">
    <property type="entry name" value="B3"/>
    <property type="match status" value="1"/>
</dbReference>
<organism evidence="7 8">
    <name type="scientific">Rosa chinensis</name>
    <name type="common">China rose</name>
    <dbReference type="NCBI Taxonomy" id="74649"/>
    <lineage>
        <taxon>Eukaryota</taxon>
        <taxon>Viridiplantae</taxon>
        <taxon>Streptophyta</taxon>
        <taxon>Embryophyta</taxon>
        <taxon>Tracheophyta</taxon>
        <taxon>Spermatophyta</taxon>
        <taxon>Magnoliopsida</taxon>
        <taxon>eudicotyledons</taxon>
        <taxon>Gunneridae</taxon>
        <taxon>Pentapetalae</taxon>
        <taxon>rosids</taxon>
        <taxon>fabids</taxon>
        <taxon>Rosales</taxon>
        <taxon>Rosaceae</taxon>
        <taxon>Rosoideae</taxon>
        <taxon>Rosoideae incertae sedis</taxon>
        <taxon>Rosa</taxon>
    </lineage>
</organism>
<keyword evidence="4" id="KW-0804">Transcription</keyword>
<comment type="caution">
    <text evidence="7">The sequence shown here is derived from an EMBL/GenBank/DDBJ whole genome shotgun (WGS) entry which is preliminary data.</text>
</comment>
<evidence type="ECO:0000256" key="5">
    <source>
        <dbReference type="ARBA" id="ARBA00023242"/>
    </source>
</evidence>
<evidence type="ECO:0000256" key="2">
    <source>
        <dbReference type="ARBA" id="ARBA00023015"/>
    </source>
</evidence>